<gene>
    <name evidence="2" type="ORF">EGI11_08070</name>
</gene>
<dbReference type="RefSeq" id="WP_123265921.1">
    <property type="nucleotide sequence ID" value="NZ_RJUG01000003.1"/>
</dbReference>
<name>A0A3N0WWA4_9FLAO</name>
<dbReference type="OrthoDB" id="9811416at2"/>
<evidence type="ECO:0000313" key="3">
    <source>
        <dbReference type="Proteomes" id="UP000270224"/>
    </source>
</evidence>
<keyword evidence="1" id="KW-0732">Signal</keyword>
<feature type="signal peptide" evidence="1">
    <location>
        <begin position="1"/>
        <end position="18"/>
    </location>
</feature>
<evidence type="ECO:0008006" key="4">
    <source>
        <dbReference type="Google" id="ProtNLM"/>
    </source>
</evidence>
<accession>A0A3N0WWA4</accession>
<protein>
    <recommendedName>
        <fullName evidence="4">Bacterial surface antigen (D15) domain-containing protein</fullName>
    </recommendedName>
</protein>
<sequence>MKNFWLPFLLFFCAFIQAQNKEFWLLDVQTQKKTVVKDSAAAVNFLDSLAQNNFYFTKIVEIKSSKNGTEIFFDKGKNYNEAFVSVSPEIQTDLKFKNEFFTKSLDSLKRTISENYRKKGYIFNRVLSEFRGMKNNFPAVELTVLKNTQRKIDKIVLKGYEKVPARFYKNLEKDFSGKVYYEEIFSDLNNSMQNHQFFTLEKPPQTLFTKDSTQVYLFLQKKKPNSFDGVLGFGNDKSEKFTFNGSLNLNLRNIFNAFETVNIFWQRNPDKGQTFDLQTDIPYLLKSNIGADFKVNIFRQDSTYANVKLTPAFYLNFSRNQKIGVRGTFETSTVIDSTYVQGKDFDKKGLGVWYQFQEPTEIDLFLYKSRVRLEADYVSANYAAEKLTGTQTNFLLSVERNFHLKGNHYLNLNAETAFLTSKNDFAVNELLRFGGWNSFRGFNELSLFADLYYYGTAEYRYLVGNQAFFDVFGQYGGFQNKNLSLKPKIYSFGLGFNFFLPIGLMSFQISNGNEFGNAIQLGDTKIHWGILSRF</sequence>
<comment type="caution">
    <text evidence="2">The sequence shown here is derived from an EMBL/GenBank/DDBJ whole genome shotgun (WGS) entry which is preliminary data.</text>
</comment>
<dbReference type="AlphaFoldDB" id="A0A3N0WWA4"/>
<evidence type="ECO:0000313" key="2">
    <source>
        <dbReference type="EMBL" id="ROI09344.1"/>
    </source>
</evidence>
<feature type="chain" id="PRO_5018165618" description="Bacterial surface antigen (D15) domain-containing protein" evidence="1">
    <location>
        <begin position="19"/>
        <end position="534"/>
    </location>
</feature>
<dbReference type="EMBL" id="RJUG01000003">
    <property type="protein sequence ID" value="ROI09344.1"/>
    <property type="molecule type" value="Genomic_DNA"/>
</dbReference>
<reference evidence="3" key="1">
    <citation type="submission" date="2018-11" db="EMBL/GenBank/DDBJ databases">
        <title>Proposal to divide the Flavobacteriaceae and reorganize its genera based on Amino Acid Identity values calculated from whole genome sequences.</title>
        <authorList>
            <person name="Nicholson A.C."/>
            <person name="Gulvik C.A."/>
            <person name="Whitney A.M."/>
            <person name="Humrighouse B.W."/>
            <person name="Bell M."/>
            <person name="Holmens B."/>
            <person name="Steigerwalt A."/>
            <person name="Villarma A."/>
            <person name="Sheth M."/>
            <person name="Batra D."/>
            <person name="Pryor J."/>
            <person name="Bernardet J.-F."/>
            <person name="Hugo C."/>
            <person name="Kampfer P."/>
            <person name="Newman J."/>
            <person name="Mcquiston J.R."/>
        </authorList>
    </citation>
    <scope>NUCLEOTIDE SEQUENCE [LARGE SCALE GENOMIC DNA]</scope>
    <source>
        <strain evidence="3">H3056</strain>
    </source>
</reference>
<proteinExistence type="predicted"/>
<evidence type="ECO:0000256" key="1">
    <source>
        <dbReference type="SAM" id="SignalP"/>
    </source>
</evidence>
<dbReference type="Proteomes" id="UP000270224">
    <property type="component" value="Unassembled WGS sequence"/>
</dbReference>
<organism evidence="2 3">
    <name type="scientific">Kaistella daneshvariae</name>
    <dbReference type="NCBI Taxonomy" id="2487074"/>
    <lineage>
        <taxon>Bacteria</taxon>
        <taxon>Pseudomonadati</taxon>
        <taxon>Bacteroidota</taxon>
        <taxon>Flavobacteriia</taxon>
        <taxon>Flavobacteriales</taxon>
        <taxon>Weeksellaceae</taxon>
        <taxon>Chryseobacterium group</taxon>
        <taxon>Kaistella</taxon>
    </lineage>
</organism>